<feature type="region of interest" description="Disordered" evidence="1">
    <location>
        <begin position="39"/>
        <end position="100"/>
    </location>
</feature>
<accession>A0AA38U2J5</accession>
<evidence type="ECO:0000256" key="1">
    <source>
        <dbReference type="SAM" id="MobiDB-lite"/>
    </source>
</evidence>
<organism evidence="3 4">
    <name type="scientific">Centaurea solstitialis</name>
    <name type="common">yellow star-thistle</name>
    <dbReference type="NCBI Taxonomy" id="347529"/>
    <lineage>
        <taxon>Eukaryota</taxon>
        <taxon>Viridiplantae</taxon>
        <taxon>Streptophyta</taxon>
        <taxon>Embryophyta</taxon>
        <taxon>Tracheophyta</taxon>
        <taxon>Spermatophyta</taxon>
        <taxon>Magnoliopsida</taxon>
        <taxon>eudicotyledons</taxon>
        <taxon>Gunneridae</taxon>
        <taxon>Pentapetalae</taxon>
        <taxon>asterids</taxon>
        <taxon>campanulids</taxon>
        <taxon>Asterales</taxon>
        <taxon>Asteraceae</taxon>
        <taxon>Carduoideae</taxon>
        <taxon>Cardueae</taxon>
        <taxon>Centaureinae</taxon>
        <taxon>Centaurea</taxon>
    </lineage>
</organism>
<evidence type="ECO:0000313" key="3">
    <source>
        <dbReference type="EMBL" id="KAJ9561293.1"/>
    </source>
</evidence>
<evidence type="ECO:0000313" key="4">
    <source>
        <dbReference type="Proteomes" id="UP001172457"/>
    </source>
</evidence>
<protein>
    <recommendedName>
        <fullName evidence="2">Reverse transcriptase Ty1/copia-type domain-containing protein</fullName>
    </recommendedName>
</protein>
<name>A0AA38U2J5_9ASTR</name>
<dbReference type="CDD" id="cd09272">
    <property type="entry name" value="RNase_HI_RT_Ty1"/>
    <property type="match status" value="1"/>
</dbReference>
<feature type="compositionally biased region" description="Low complexity" evidence="1">
    <location>
        <begin position="43"/>
        <end position="59"/>
    </location>
</feature>
<dbReference type="Pfam" id="PF07727">
    <property type="entry name" value="RVT_2"/>
    <property type="match status" value="1"/>
</dbReference>
<dbReference type="PANTHER" id="PTHR11439">
    <property type="entry name" value="GAG-POL-RELATED RETROTRANSPOSON"/>
    <property type="match status" value="1"/>
</dbReference>
<dbReference type="EMBL" id="JARYMX010000002">
    <property type="protein sequence ID" value="KAJ9561293.1"/>
    <property type="molecule type" value="Genomic_DNA"/>
</dbReference>
<comment type="caution">
    <text evidence="3">The sequence shown here is derived from an EMBL/GenBank/DDBJ whole genome shotgun (WGS) entry which is preliminary data.</text>
</comment>
<evidence type="ECO:0000259" key="2">
    <source>
        <dbReference type="Pfam" id="PF07727"/>
    </source>
</evidence>
<dbReference type="SUPFAM" id="SSF56672">
    <property type="entry name" value="DNA/RNA polymerases"/>
    <property type="match status" value="1"/>
</dbReference>
<feature type="compositionally biased region" description="Polar residues" evidence="1">
    <location>
        <begin position="63"/>
        <end position="73"/>
    </location>
</feature>
<dbReference type="Proteomes" id="UP001172457">
    <property type="component" value="Chromosome 2"/>
</dbReference>
<proteinExistence type="predicted"/>
<dbReference type="InterPro" id="IPR043502">
    <property type="entry name" value="DNA/RNA_pol_sf"/>
</dbReference>
<feature type="domain" description="Reverse transcriptase Ty1/copia-type" evidence="2">
    <location>
        <begin position="207"/>
        <end position="447"/>
    </location>
</feature>
<feature type="compositionally biased region" description="Polar residues" evidence="1">
    <location>
        <begin position="87"/>
        <end position="100"/>
    </location>
</feature>
<keyword evidence="4" id="KW-1185">Reference proteome</keyword>
<dbReference type="InterPro" id="IPR013103">
    <property type="entry name" value="RVT_2"/>
</dbReference>
<sequence>MYISMIPFRLFRIKEASTNATITEDLEKLFNDWYEDFDETDRTSTSSDRASTSNTSTSAELPENSSSATPSEPSHTEPIPDVPTLIATLSPTEPSDPNSSIDLISVPSAIPSELSETAHEVIHEDLNQSQSLQEITSNINLPHAVKWTKDHPQTQIIGDLTEGVKTRANFLFACFVSKIDPKKVTEALTDPFWVEAMQDELLQFERNNVWYLSLLPNGKVVIGTKWVFRNKMDKNGVVIRNNARLVAQGYWQEEGIDYEETFAPVARLEAIRIFLAYAAHKGFKVYQMDVKLAFLNGKLKEEVYVKQHMGLRYPNHVYFLDKALYGHKQAPRAWYERLSTFLLSHNFHRGMTDITLFYKKLNDDIMLVQVYVDDIISGSTDTSMCKEFESLMQSEFEMSMMGELTFFLGLQVKQSAEGIFINQAKYVQDLLKKYNLSEVSPMRTPMATGLKPHKDLSGASVECKLYRGMIGSLLYLTTSRSDIMFATCLCSRFQSNPKESNLSVVKRILRYLNKTPTLGLWYPLFSGFDLLAYTDSDYGGCQVDRKSTSGSCQFLEGKLVSWSSKKQNCVSTSTAEVEYVAAANCCSQALWMQTQLRDYGYTFNKIPILDDSKSAIAISTNPVQHYKTKHIDIRYHFLKHHVEEGNAEMYFVNTEYQLADLFTKALNEKRFNFLVEKLGMSYP</sequence>
<gene>
    <name evidence="3" type="ORF">OSB04_006453</name>
</gene>
<dbReference type="PANTHER" id="PTHR11439:SF495">
    <property type="entry name" value="REVERSE TRANSCRIPTASE, RNA-DEPENDENT DNA POLYMERASE-RELATED"/>
    <property type="match status" value="1"/>
</dbReference>
<dbReference type="AlphaFoldDB" id="A0AA38U2J5"/>
<reference evidence="3" key="1">
    <citation type="submission" date="2023-03" db="EMBL/GenBank/DDBJ databases">
        <title>Chromosome-scale reference genome and RAD-based genetic map of yellow starthistle (Centaurea solstitialis) reveal putative structural variation and QTLs associated with invader traits.</title>
        <authorList>
            <person name="Reatini B."/>
            <person name="Cang F.A."/>
            <person name="Jiang Q."/>
            <person name="Mckibben M.T.W."/>
            <person name="Barker M.S."/>
            <person name="Rieseberg L.H."/>
            <person name="Dlugosch K.M."/>
        </authorList>
    </citation>
    <scope>NUCLEOTIDE SEQUENCE</scope>
    <source>
        <strain evidence="3">CAN-66</strain>
        <tissue evidence="3">Leaf</tissue>
    </source>
</reference>